<evidence type="ECO:0000256" key="12">
    <source>
        <dbReference type="ARBA" id="ARBA00022990"/>
    </source>
</evidence>
<comment type="catalytic activity">
    <reaction evidence="21">
        <text>2-methylbutanoyl-CoA + oxidized [electron-transfer flavoprotein] + H(+) = (2E)-2-methylbut-2-enoyl-CoA + reduced [electron-transfer flavoprotein]</text>
        <dbReference type="Rhea" id="RHEA:43780"/>
        <dbReference type="Rhea" id="RHEA-COMP:10685"/>
        <dbReference type="Rhea" id="RHEA-COMP:10686"/>
        <dbReference type="ChEBI" id="CHEBI:15378"/>
        <dbReference type="ChEBI" id="CHEBI:57336"/>
        <dbReference type="ChEBI" id="CHEBI:57337"/>
        <dbReference type="ChEBI" id="CHEBI:57692"/>
        <dbReference type="ChEBI" id="CHEBI:58307"/>
        <dbReference type="EC" id="1.3.8.5"/>
    </reaction>
    <physiologicalReaction direction="left-to-right" evidence="21">
        <dbReference type="Rhea" id="RHEA:43781"/>
    </physiologicalReaction>
</comment>
<evidence type="ECO:0000256" key="7">
    <source>
        <dbReference type="ARBA" id="ARBA00022553"/>
    </source>
</evidence>
<dbReference type="InterPro" id="IPR009100">
    <property type="entry name" value="AcylCoA_DH/oxidase_NM_dom_sf"/>
</dbReference>
<keyword evidence="12" id="KW-0007">Acetylation</keyword>
<dbReference type="FunFam" id="1.20.140.10:FF:000002">
    <property type="entry name" value="Acyl-CoA dehydrogenase short/branched chain"/>
    <property type="match status" value="1"/>
</dbReference>
<evidence type="ECO:0000256" key="25">
    <source>
        <dbReference type="ARBA" id="ARBA00049192"/>
    </source>
</evidence>
<dbReference type="Proteomes" id="UP000073492">
    <property type="component" value="Unassembled WGS sequence"/>
</dbReference>
<dbReference type="GO" id="GO:0003853">
    <property type="term" value="F:short-chain 2-methyl fatty acyl-CoA dehydrogenase activity"/>
    <property type="evidence" value="ECO:0007669"/>
    <property type="project" value="UniProtKB-EC"/>
</dbReference>
<sequence>MASQYPVPNTPRVISPSPTPSETSAKDGYFPPTTRAKSQRMTSVAPIQEQANDHELETHEETDPDLMRARSRSRSPQIDRRVTPMMTANGGITTSAKVGMPSAAAGGRIRKKPDEKIMPNGAPKQNAFLSPTSAYPSGFGSAYWRNLSRSPSPLGLIPIHREWRDFIHKHEVPRKVLHVSIGFVTLWLYYEGSQASQIHPVLLGLLVPIFSVDLIRFKWPAFNRLYIRCLGAFMRESEAHDRFNGVISYLAGLWAAMYFCRKDVAVMSVLLLSWCDTAASTFGRAFGKYTPRIRKGKSLAGSIAAFTFGVGAAVLFWGLIGPRAPDEYNVGVNSFAYQGTLTLPLEARRYLGWTESQATIGGTTALGVLSVVSGLVASVSEAIDLWNLDDNLTIPILCGAGLGAFLQKREPIQAERQIPSPSQARGTGEGASTTRIMQSCISRSASISRRISEDIRLASQCLYHLKLSHVHLPIAMASFVRSLRPLARAAAAPPCSRTAITRPHFARAIPRSRCLSATARRTQEHEIDLESLEPTPIFHLNEVEHAMKESVAQFANGVILPKVREMDEAEKMDPAIVEQLFEQGLMGVEIPEKYGGAGMNFTAAIVGIEELARVDPSVSVLCDVHNTLVNTAILKYGSEESKKKWLPRLATETVGSFCLSEPASGSDAFALKTKAEKTSDGYVINGSKMWITNSMEAGFFIVFANLKPEKGYKGITAFIVDKENPGLTIAKKEKKLGIKASSTCVLNFDDCQIPAGNLLGKEGEGYKYAIGLLNEGRIGIAAQMTGLAIGAFENAAKYVWNDRKQFGALVGEFQGMQHQIAQAWTEITAARALVYNAARKKEAGQDFVMDAAMAKLFASNVAGKVSGQAIEWMGGMGFVREGLAEKYWRDSKIGQIYEGTSNIQLTTIAKLLQKQYTHAAASEQQFCGGFVYDAIQVPQRAESFVFRSMKQPNQPSSGYTTKASTNQQEQKRELKTGKNMYINRLAHELCWASSSSTSTTHPHMLASCMAWHQVLLTEWDQKTSTKLHLAFTMAHFALILLASLLLWSVDSALPANSRAIYNGTISGVTSSSSGIANASFDYVVCGGGLTGLTIASRLSEDPSVSVLVIEAGYHNHTSPLVNDVRTYGLAFNTSLDHRIHSTPVEWQDGERLLLVSGKTLGGSGSLNGASWTKGAKSQYDLLPLLSGDKSWDWASFNQYMLKAENFHRPSDSQRDVKGAHYESGFHGYSGPVHVSFGAGMYGGTQLRALEASENALPNFTRNFDAASGQTNGGTIIPNMVVPEDNQNRSSPFTAYAQHQVEDRNNFLILTGHRVTEIVWRETKEGAPLVAAGVHFQSSRNAPIEFVKTNREVLLAAGSLQSPQILELSGVGDADVLEAAGIEVTHELKGVGAHMQEQTKNTLTYQARPGVDYNGTGPSSSIAFPNAAQLLGENATTWYSTVKSGLQDYANSLEERSLVANAEATHYILQAQLDNIFNATDVAASEIFFTINTTHNLVGTDNWNLIVLSRGSAHIRTNSTWDNPIVDPLYFDHPLDQEFQLATQKASRQIFNTEPLSSYVVEELEPGLDRVPADASDEVWESWMKKEFTSVWHYIATCAMMKEEFGGVVDSRLKVYGVENVRVVDASVVPIQLSAHLSSSLYGIAEKGADMIKQDWDWE</sequence>
<dbReference type="InterPro" id="IPR036250">
    <property type="entry name" value="AcylCo_DH-like_C"/>
</dbReference>
<dbReference type="OrthoDB" id="269227at2759"/>
<evidence type="ECO:0000256" key="23">
    <source>
        <dbReference type="ARBA" id="ARBA00048592"/>
    </source>
</evidence>
<keyword evidence="13" id="KW-0560">Oxidoreductase</keyword>
<keyword evidence="10" id="KW-0276">Fatty acid metabolism</keyword>
<evidence type="ECO:0000256" key="6">
    <source>
        <dbReference type="ARBA" id="ARBA00011881"/>
    </source>
</evidence>
<evidence type="ECO:0000256" key="28">
    <source>
        <dbReference type="RuleBase" id="RU003968"/>
    </source>
</evidence>
<evidence type="ECO:0000313" key="33">
    <source>
        <dbReference type="EMBL" id="KXT13331.1"/>
    </source>
</evidence>
<accession>A0A139IF10</accession>
<dbReference type="Pfam" id="PF02771">
    <property type="entry name" value="Acyl-CoA_dh_N"/>
    <property type="match status" value="1"/>
</dbReference>
<dbReference type="Pfam" id="PF05199">
    <property type="entry name" value="GMC_oxred_C"/>
    <property type="match status" value="1"/>
</dbReference>
<dbReference type="EC" id="1.3.8.5" evidence="17"/>
<evidence type="ECO:0000256" key="22">
    <source>
        <dbReference type="ARBA" id="ARBA00048307"/>
    </source>
</evidence>
<comment type="catalytic activity">
    <reaction evidence="27">
        <text>2-methylpropanoyl-CoA + oxidized [electron-transfer flavoprotein] + H(+) = 2-methylpropenoyl-CoA + reduced [electron-transfer flavoprotein]</text>
        <dbReference type="Rhea" id="RHEA:44180"/>
        <dbReference type="Rhea" id="RHEA-COMP:10685"/>
        <dbReference type="Rhea" id="RHEA-COMP:10686"/>
        <dbReference type="ChEBI" id="CHEBI:15378"/>
        <dbReference type="ChEBI" id="CHEBI:57338"/>
        <dbReference type="ChEBI" id="CHEBI:57692"/>
        <dbReference type="ChEBI" id="CHEBI:58307"/>
        <dbReference type="ChEBI" id="CHEBI:62500"/>
    </reaction>
    <physiologicalReaction direction="left-to-right" evidence="27">
        <dbReference type="Rhea" id="RHEA:44181"/>
    </physiologicalReaction>
</comment>
<keyword evidence="30" id="KW-1133">Transmembrane helix</keyword>
<keyword evidence="9 28" id="KW-0274">FAD</keyword>
<dbReference type="SUPFAM" id="SSF51905">
    <property type="entry name" value="FAD/NAD(P)-binding domain"/>
    <property type="match status" value="1"/>
</dbReference>
<dbReference type="PROSITE" id="PS00072">
    <property type="entry name" value="ACYL_COA_DH_1"/>
    <property type="match status" value="1"/>
</dbReference>
<keyword evidence="7" id="KW-0597">Phosphoprotein</keyword>
<proteinExistence type="inferred from homology"/>
<comment type="caution">
    <text evidence="33">The sequence shown here is derived from an EMBL/GenBank/DDBJ whole genome shotgun (WGS) entry which is preliminary data.</text>
</comment>
<keyword evidence="14" id="KW-0443">Lipid metabolism</keyword>
<evidence type="ECO:0000256" key="27">
    <source>
        <dbReference type="ARBA" id="ARBA00051903"/>
    </source>
</evidence>
<dbReference type="InterPro" id="IPR037069">
    <property type="entry name" value="AcylCoA_DH/ox_N_sf"/>
</dbReference>
<feature type="domain" description="Glucose-methanol-choline oxidoreductase N-terminal" evidence="31">
    <location>
        <begin position="1157"/>
        <end position="1180"/>
    </location>
</feature>
<evidence type="ECO:0000313" key="34">
    <source>
        <dbReference type="Proteomes" id="UP000073492"/>
    </source>
</evidence>
<dbReference type="SUPFAM" id="SSF54373">
    <property type="entry name" value="FAD-linked reductases, C-terminal domain"/>
    <property type="match status" value="1"/>
</dbReference>
<comment type="catalytic activity">
    <reaction evidence="22">
        <text>valproyl-CoA + oxidized [electron-transfer flavoprotein] + H(+) = (2E)-2-propylpent-2-enoyl-CoA + reduced [electron-transfer flavoprotein]</text>
        <dbReference type="Rhea" id="RHEA:65344"/>
        <dbReference type="Rhea" id="RHEA-COMP:10685"/>
        <dbReference type="Rhea" id="RHEA-COMP:10686"/>
        <dbReference type="ChEBI" id="CHEBI:15378"/>
        <dbReference type="ChEBI" id="CHEBI:57692"/>
        <dbReference type="ChEBI" id="CHEBI:58307"/>
        <dbReference type="ChEBI" id="CHEBI:156457"/>
        <dbReference type="ChEBI" id="CHEBI:156458"/>
    </reaction>
    <physiologicalReaction direction="left-to-right" evidence="22">
        <dbReference type="Rhea" id="RHEA:65345"/>
    </physiologicalReaction>
</comment>
<dbReference type="Pfam" id="PF00441">
    <property type="entry name" value="Acyl-CoA_dh_1"/>
    <property type="match status" value="1"/>
</dbReference>
<keyword evidence="15" id="KW-0496">Mitochondrion</keyword>
<dbReference type="InterPro" id="IPR009075">
    <property type="entry name" value="AcylCo_DH/oxidase_C"/>
</dbReference>
<keyword evidence="8 28" id="KW-0285">Flavoprotein</keyword>
<evidence type="ECO:0000256" key="18">
    <source>
        <dbReference type="ARBA" id="ARBA00039850"/>
    </source>
</evidence>
<evidence type="ECO:0000256" key="14">
    <source>
        <dbReference type="ARBA" id="ARBA00023098"/>
    </source>
</evidence>
<comment type="pathway">
    <text evidence="3">Lipid metabolism; mitochondrial fatty acid beta-oxidation.</text>
</comment>
<feature type="transmembrane region" description="Helical" evidence="30">
    <location>
        <begin position="299"/>
        <end position="320"/>
    </location>
</feature>
<evidence type="ECO:0000256" key="2">
    <source>
        <dbReference type="ARBA" id="ARBA00004305"/>
    </source>
</evidence>
<comment type="cofactor">
    <cofactor evidence="1">
        <name>FAD</name>
        <dbReference type="ChEBI" id="CHEBI:57692"/>
    </cofactor>
</comment>
<evidence type="ECO:0000256" key="13">
    <source>
        <dbReference type="ARBA" id="ARBA00023002"/>
    </source>
</evidence>
<dbReference type="PANTHER" id="PTHR43884:SF1">
    <property type="entry name" value="SHORT_BRANCHED CHAIN SPECIFIC ACYL-COA DEHYDROGENASE, MITOCHONDRIAL"/>
    <property type="match status" value="1"/>
</dbReference>
<comment type="pathway">
    <text evidence="16">Amino-acid degradation; L-isoleucine degradation.</text>
</comment>
<evidence type="ECO:0000256" key="17">
    <source>
        <dbReference type="ARBA" id="ARBA00039036"/>
    </source>
</evidence>
<evidence type="ECO:0000256" key="16">
    <source>
        <dbReference type="ARBA" id="ARBA00037895"/>
    </source>
</evidence>
<keyword evidence="11" id="KW-0809">Transit peptide</keyword>
<comment type="catalytic activity">
    <reaction evidence="26">
        <text>(2S)-2-methylbutanoyl-CoA + oxidized [electron-transfer flavoprotein] + H(+) = (2E)-2-methylbut-2-enoyl-CoA + reduced [electron-transfer flavoprotein]</text>
        <dbReference type="Rhea" id="RHEA:48256"/>
        <dbReference type="Rhea" id="RHEA-COMP:10685"/>
        <dbReference type="Rhea" id="RHEA-COMP:10686"/>
        <dbReference type="ChEBI" id="CHEBI:15378"/>
        <dbReference type="ChEBI" id="CHEBI:57337"/>
        <dbReference type="ChEBI" id="CHEBI:57692"/>
        <dbReference type="ChEBI" id="CHEBI:58307"/>
        <dbReference type="ChEBI" id="CHEBI:88166"/>
    </reaction>
    <physiologicalReaction direction="left-to-right" evidence="26">
        <dbReference type="Rhea" id="RHEA:48257"/>
    </physiologicalReaction>
</comment>
<dbReference type="GO" id="GO:0005759">
    <property type="term" value="C:mitochondrial matrix"/>
    <property type="evidence" value="ECO:0007669"/>
    <property type="project" value="UniProtKB-SubCell"/>
</dbReference>
<feature type="compositionally biased region" description="Basic and acidic residues" evidence="29">
    <location>
        <begin position="51"/>
        <end position="68"/>
    </location>
</feature>
<name>A0A139IF10_9PEZI</name>
<organism evidence="33 34">
    <name type="scientific">Pseudocercospora musae</name>
    <dbReference type="NCBI Taxonomy" id="113226"/>
    <lineage>
        <taxon>Eukaryota</taxon>
        <taxon>Fungi</taxon>
        <taxon>Dikarya</taxon>
        <taxon>Ascomycota</taxon>
        <taxon>Pezizomycotina</taxon>
        <taxon>Dothideomycetes</taxon>
        <taxon>Dothideomycetidae</taxon>
        <taxon>Mycosphaerellales</taxon>
        <taxon>Mycosphaerellaceae</taxon>
        <taxon>Pseudocercospora</taxon>
    </lineage>
</organism>
<evidence type="ECO:0000256" key="4">
    <source>
        <dbReference type="ARBA" id="ARBA00009347"/>
    </source>
</evidence>
<dbReference type="InterPro" id="IPR007867">
    <property type="entry name" value="GMC_OxRtase_C"/>
</dbReference>
<comment type="subcellular location">
    <subcellularLocation>
        <location evidence="2">Mitochondrion matrix</location>
    </subcellularLocation>
</comment>
<comment type="similarity">
    <text evidence="4">Belongs to the acyl-CoA dehydrogenase family.</text>
</comment>
<dbReference type="GO" id="GO:0016614">
    <property type="term" value="F:oxidoreductase activity, acting on CH-OH group of donors"/>
    <property type="evidence" value="ECO:0007669"/>
    <property type="project" value="InterPro"/>
</dbReference>
<feature type="domain" description="Glucose-methanol-choline oxidoreductase N-terminal" evidence="32">
    <location>
        <begin position="1357"/>
        <end position="1371"/>
    </location>
</feature>
<dbReference type="Gene3D" id="4.10.450.10">
    <property type="entry name" value="Glucose Oxidase, domain 2"/>
    <property type="match status" value="1"/>
</dbReference>
<evidence type="ECO:0000256" key="3">
    <source>
        <dbReference type="ARBA" id="ARBA00005198"/>
    </source>
</evidence>
<dbReference type="InterPro" id="IPR006091">
    <property type="entry name" value="Acyl-CoA_Oxase/DH_mid-dom"/>
</dbReference>
<comment type="catalytic activity">
    <reaction evidence="25">
        <text>hexanoyl-CoA + oxidized [electron-transfer flavoprotein] + H(+) = (2E)-hexenoyl-CoA + reduced [electron-transfer flavoprotein]</text>
        <dbReference type="Rhea" id="RHEA:43464"/>
        <dbReference type="Rhea" id="RHEA-COMP:10685"/>
        <dbReference type="Rhea" id="RHEA-COMP:10686"/>
        <dbReference type="ChEBI" id="CHEBI:15378"/>
        <dbReference type="ChEBI" id="CHEBI:57692"/>
        <dbReference type="ChEBI" id="CHEBI:58307"/>
        <dbReference type="ChEBI" id="CHEBI:62077"/>
        <dbReference type="ChEBI" id="CHEBI:62620"/>
    </reaction>
    <physiologicalReaction direction="left-to-right" evidence="25">
        <dbReference type="Rhea" id="RHEA:43465"/>
    </physiologicalReaction>
</comment>
<evidence type="ECO:0000256" key="24">
    <source>
        <dbReference type="ARBA" id="ARBA00049096"/>
    </source>
</evidence>
<dbReference type="FunFam" id="2.40.110.10:FF:000001">
    <property type="entry name" value="Acyl-CoA dehydrogenase, mitochondrial"/>
    <property type="match status" value="1"/>
</dbReference>
<evidence type="ECO:0000256" key="15">
    <source>
        <dbReference type="ARBA" id="ARBA00023128"/>
    </source>
</evidence>
<keyword evidence="34" id="KW-1185">Reference proteome</keyword>
<evidence type="ECO:0000259" key="32">
    <source>
        <dbReference type="PROSITE" id="PS00624"/>
    </source>
</evidence>
<feature type="transmembrane region" description="Helical" evidence="30">
    <location>
        <begin position="265"/>
        <end position="287"/>
    </location>
</feature>
<dbReference type="InterPro" id="IPR046373">
    <property type="entry name" value="Acyl-CoA_Oxase/DH_mid-dom_sf"/>
</dbReference>
<evidence type="ECO:0000256" key="20">
    <source>
        <dbReference type="ARBA" id="ARBA00042821"/>
    </source>
</evidence>
<evidence type="ECO:0000256" key="10">
    <source>
        <dbReference type="ARBA" id="ARBA00022832"/>
    </source>
</evidence>
<evidence type="ECO:0000256" key="19">
    <source>
        <dbReference type="ARBA" id="ARBA00041537"/>
    </source>
</evidence>
<dbReference type="Pfam" id="PF00732">
    <property type="entry name" value="GMC_oxred_N"/>
    <property type="match status" value="1"/>
</dbReference>
<dbReference type="GO" id="GO:0006631">
    <property type="term" value="P:fatty acid metabolic process"/>
    <property type="evidence" value="ECO:0007669"/>
    <property type="project" value="UniProtKB-KW"/>
</dbReference>
<dbReference type="PROSITE" id="PS00624">
    <property type="entry name" value="GMC_OXRED_2"/>
    <property type="match status" value="1"/>
</dbReference>
<dbReference type="EMBL" id="LFZO01000121">
    <property type="protein sequence ID" value="KXT13331.1"/>
    <property type="molecule type" value="Genomic_DNA"/>
</dbReference>
<reference evidence="33 34" key="1">
    <citation type="submission" date="2015-07" db="EMBL/GenBank/DDBJ databases">
        <title>Comparative genomics of the Sigatoka disease complex on banana suggests a link between parallel evolutionary changes in Pseudocercospora fijiensis and Pseudocercospora eumusae and increased virulence on the banana host.</title>
        <authorList>
            <person name="Chang T.-C."/>
            <person name="Salvucci A."/>
            <person name="Crous P.W."/>
            <person name="Stergiopoulos I."/>
        </authorList>
    </citation>
    <scope>NUCLEOTIDE SEQUENCE [LARGE SCALE GENOMIC DNA]</scope>
    <source>
        <strain evidence="33 34">CBS 116634</strain>
    </source>
</reference>
<evidence type="ECO:0000256" key="30">
    <source>
        <dbReference type="SAM" id="Phobius"/>
    </source>
</evidence>
<dbReference type="InterPro" id="IPR000172">
    <property type="entry name" value="GMC_OxRdtase_N"/>
</dbReference>
<keyword evidence="30" id="KW-0472">Membrane</keyword>
<evidence type="ECO:0000256" key="11">
    <source>
        <dbReference type="ARBA" id="ARBA00022946"/>
    </source>
</evidence>
<dbReference type="Gene3D" id="3.50.50.60">
    <property type="entry name" value="FAD/NAD(P)-binding domain"/>
    <property type="match status" value="1"/>
</dbReference>
<protein>
    <recommendedName>
        <fullName evidence="18">Short/branched chain specific acyl-CoA dehydrogenase, mitochondrial</fullName>
        <ecNumber evidence="17">1.3.8.5</ecNumber>
    </recommendedName>
    <alternativeName>
        <fullName evidence="20">2-methyl branched chain acyl-CoA dehydrogenase</fullName>
    </alternativeName>
    <alternativeName>
        <fullName evidence="19">2-methylbutyryl-coenzyme A dehydrogenase</fullName>
    </alternativeName>
</protein>
<dbReference type="InterPro" id="IPR027424">
    <property type="entry name" value="Glucose_Oxidase_domain_2"/>
</dbReference>
<dbReference type="GO" id="GO:0050660">
    <property type="term" value="F:flavin adenine dinucleotide binding"/>
    <property type="evidence" value="ECO:0007669"/>
    <property type="project" value="InterPro"/>
</dbReference>
<dbReference type="SUPFAM" id="SSF47203">
    <property type="entry name" value="Acyl-CoA dehydrogenase C-terminal domain-like"/>
    <property type="match status" value="1"/>
</dbReference>
<dbReference type="SUPFAM" id="SSF56645">
    <property type="entry name" value="Acyl-CoA dehydrogenase NM domain-like"/>
    <property type="match status" value="1"/>
</dbReference>
<gene>
    <name evidence="33" type="ORF">AC579_6030</name>
</gene>
<evidence type="ECO:0000256" key="8">
    <source>
        <dbReference type="ARBA" id="ARBA00022630"/>
    </source>
</evidence>
<feature type="compositionally biased region" description="Polar residues" evidence="29">
    <location>
        <begin position="951"/>
        <end position="968"/>
    </location>
</feature>
<dbReference type="PROSITE" id="PS00623">
    <property type="entry name" value="GMC_OXRED_1"/>
    <property type="match status" value="1"/>
</dbReference>
<comment type="subunit">
    <text evidence="6">Homotetramer.</text>
</comment>
<evidence type="ECO:0000256" key="5">
    <source>
        <dbReference type="ARBA" id="ARBA00010790"/>
    </source>
</evidence>
<dbReference type="STRING" id="113226.A0A139IF10"/>
<dbReference type="InterPro" id="IPR036188">
    <property type="entry name" value="FAD/NAD-bd_sf"/>
</dbReference>
<dbReference type="InterPro" id="IPR013786">
    <property type="entry name" value="AcylCoA_DH/ox_N"/>
</dbReference>
<evidence type="ECO:0000256" key="26">
    <source>
        <dbReference type="ARBA" id="ARBA00049552"/>
    </source>
</evidence>
<keyword evidence="30" id="KW-0812">Transmembrane</keyword>
<comment type="similarity">
    <text evidence="5 28">Belongs to the GMC oxidoreductase family.</text>
</comment>
<dbReference type="PANTHER" id="PTHR43884">
    <property type="entry name" value="ACYL-COA DEHYDROGENASE"/>
    <property type="match status" value="1"/>
</dbReference>
<evidence type="ECO:0000256" key="1">
    <source>
        <dbReference type="ARBA" id="ARBA00001974"/>
    </source>
</evidence>
<dbReference type="Pfam" id="PF02770">
    <property type="entry name" value="Acyl-CoA_dh_M"/>
    <property type="match status" value="1"/>
</dbReference>
<feature type="region of interest" description="Disordered" evidence="29">
    <location>
        <begin position="1"/>
        <end position="129"/>
    </location>
</feature>
<evidence type="ECO:0000256" key="9">
    <source>
        <dbReference type="ARBA" id="ARBA00022827"/>
    </source>
</evidence>
<comment type="catalytic activity">
    <reaction evidence="24">
        <text>butanoyl-CoA + oxidized [electron-transfer flavoprotein] + H(+) = (2E)-butenoyl-CoA + reduced [electron-transfer flavoprotein]</text>
        <dbReference type="Rhea" id="RHEA:24004"/>
        <dbReference type="Rhea" id="RHEA-COMP:10685"/>
        <dbReference type="Rhea" id="RHEA-COMP:10686"/>
        <dbReference type="ChEBI" id="CHEBI:15378"/>
        <dbReference type="ChEBI" id="CHEBI:57332"/>
        <dbReference type="ChEBI" id="CHEBI:57371"/>
        <dbReference type="ChEBI" id="CHEBI:57692"/>
        <dbReference type="ChEBI" id="CHEBI:58307"/>
    </reaction>
    <physiologicalReaction direction="left-to-right" evidence="24">
        <dbReference type="Rhea" id="RHEA:24005"/>
    </physiologicalReaction>
</comment>
<evidence type="ECO:0000259" key="31">
    <source>
        <dbReference type="PROSITE" id="PS00623"/>
    </source>
</evidence>
<dbReference type="CDD" id="cd01158">
    <property type="entry name" value="SCAD_SBCAD"/>
    <property type="match status" value="1"/>
</dbReference>
<dbReference type="GO" id="GO:0046395">
    <property type="term" value="P:carboxylic acid catabolic process"/>
    <property type="evidence" value="ECO:0007669"/>
    <property type="project" value="UniProtKB-ARBA"/>
</dbReference>
<dbReference type="Gene3D" id="3.30.560.10">
    <property type="entry name" value="Glucose Oxidase, domain 3"/>
    <property type="match status" value="1"/>
</dbReference>
<dbReference type="InterPro" id="IPR006089">
    <property type="entry name" value="Acyl-CoA_DH_CS"/>
</dbReference>
<feature type="region of interest" description="Disordered" evidence="29">
    <location>
        <begin position="951"/>
        <end position="970"/>
    </location>
</feature>
<dbReference type="PROSITE" id="PS00073">
    <property type="entry name" value="ACYL_COA_DH_2"/>
    <property type="match status" value="1"/>
</dbReference>
<evidence type="ECO:0000256" key="29">
    <source>
        <dbReference type="SAM" id="MobiDB-lite"/>
    </source>
</evidence>
<dbReference type="Gene3D" id="2.40.110.10">
    <property type="entry name" value="Butyryl-CoA Dehydrogenase, subunit A, domain 2"/>
    <property type="match status" value="1"/>
</dbReference>
<dbReference type="Gene3D" id="1.10.540.10">
    <property type="entry name" value="Acyl-CoA dehydrogenase/oxidase, N-terminal domain"/>
    <property type="match status" value="1"/>
</dbReference>
<evidence type="ECO:0000256" key="21">
    <source>
        <dbReference type="ARBA" id="ARBA00048235"/>
    </source>
</evidence>
<comment type="catalytic activity">
    <reaction evidence="23">
        <text>(2R)-2-methylbutanoyl-CoA + oxidized [electron-transfer flavoprotein] + H(+) = ethylacryloyl-CoA + reduced [electron-transfer flavoprotein]</text>
        <dbReference type="Rhea" id="RHEA:65296"/>
        <dbReference type="Rhea" id="RHEA-COMP:10685"/>
        <dbReference type="Rhea" id="RHEA-COMP:10686"/>
        <dbReference type="ChEBI" id="CHEBI:15378"/>
        <dbReference type="ChEBI" id="CHEBI:57692"/>
        <dbReference type="ChEBI" id="CHEBI:58307"/>
        <dbReference type="ChEBI" id="CHEBI:156439"/>
        <dbReference type="ChEBI" id="CHEBI:156440"/>
    </reaction>
    <physiologicalReaction direction="left-to-right" evidence="23">
        <dbReference type="Rhea" id="RHEA:65297"/>
    </physiologicalReaction>
</comment>
<dbReference type="FunFam" id="1.10.540.10:FF:000012">
    <property type="entry name" value="Acyl-CoA dehydrogenase short/branched chain"/>
    <property type="match status" value="1"/>
</dbReference>
<dbReference type="Gene3D" id="1.20.140.10">
    <property type="entry name" value="Butyryl-CoA Dehydrogenase, subunit A, domain 3"/>
    <property type="match status" value="1"/>
</dbReference>